<dbReference type="GO" id="GO:0005886">
    <property type="term" value="C:plasma membrane"/>
    <property type="evidence" value="ECO:0007669"/>
    <property type="project" value="TreeGrafter"/>
</dbReference>
<feature type="transmembrane region" description="Helical" evidence="6">
    <location>
        <begin position="172"/>
        <end position="196"/>
    </location>
</feature>
<evidence type="ECO:0000256" key="6">
    <source>
        <dbReference type="SAM" id="Phobius"/>
    </source>
</evidence>
<dbReference type="InterPro" id="IPR017981">
    <property type="entry name" value="GPCR_2-like_7TM"/>
</dbReference>
<evidence type="ECO:0000256" key="5">
    <source>
        <dbReference type="SAM" id="MobiDB-lite"/>
    </source>
</evidence>
<feature type="transmembrane region" description="Helical" evidence="6">
    <location>
        <begin position="294"/>
        <end position="315"/>
    </location>
</feature>
<feature type="transmembrane region" description="Helical" evidence="6">
    <location>
        <begin position="25"/>
        <end position="43"/>
    </location>
</feature>
<comment type="subcellular location">
    <subcellularLocation>
        <location evidence="1">Membrane</location>
        <topology evidence="1">Multi-pass membrane protein</topology>
    </subcellularLocation>
</comment>
<dbReference type="Pfam" id="PF05462">
    <property type="entry name" value="Dicty_CAR"/>
    <property type="match status" value="1"/>
</dbReference>
<keyword evidence="9" id="KW-1185">Reference proteome</keyword>
<feature type="region of interest" description="Disordered" evidence="5">
    <location>
        <begin position="236"/>
        <end position="267"/>
    </location>
</feature>
<keyword evidence="3 6" id="KW-1133">Transmembrane helix</keyword>
<dbReference type="SUPFAM" id="SSF81321">
    <property type="entry name" value="Family A G protein-coupled receptor-like"/>
    <property type="match status" value="1"/>
</dbReference>
<evidence type="ECO:0000256" key="3">
    <source>
        <dbReference type="ARBA" id="ARBA00022989"/>
    </source>
</evidence>
<dbReference type="GO" id="GO:0004930">
    <property type="term" value="F:G protein-coupled receptor activity"/>
    <property type="evidence" value="ECO:0007669"/>
    <property type="project" value="TreeGrafter"/>
</dbReference>
<feature type="transmembrane region" description="Helical" evidence="6">
    <location>
        <begin position="100"/>
        <end position="117"/>
    </location>
</feature>
<feature type="transmembrane region" description="Helical" evidence="6">
    <location>
        <begin position="129"/>
        <end position="152"/>
    </location>
</feature>
<evidence type="ECO:0000256" key="2">
    <source>
        <dbReference type="ARBA" id="ARBA00022692"/>
    </source>
</evidence>
<comment type="caution">
    <text evidence="8">The sequence shown here is derived from an EMBL/GenBank/DDBJ whole genome shotgun (WGS) entry which is preliminary data.</text>
</comment>
<dbReference type="Gene3D" id="1.20.1070.10">
    <property type="entry name" value="Rhodopsin 7-helix transmembrane proteins"/>
    <property type="match status" value="1"/>
</dbReference>
<feature type="region of interest" description="Disordered" evidence="5">
    <location>
        <begin position="425"/>
        <end position="451"/>
    </location>
</feature>
<feature type="compositionally biased region" description="Polar residues" evidence="5">
    <location>
        <begin position="425"/>
        <end position="444"/>
    </location>
</feature>
<dbReference type="GO" id="GO:0007166">
    <property type="term" value="P:cell surface receptor signaling pathway"/>
    <property type="evidence" value="ECO:0007669"/>
    <property type="project" value="InterPro"/>
</dbReference>
<dbReference type="EMBL" id="CAJPDQ010000028">
    <property type="protein sequence ID" value="CAF9927809.1"/>
    <property type="molecule type" value="Genomic_DNA"/>
</dbReference>
<evidence type="ECO:0000256" key="1">
    <source>
        <dbReference type="ARBA" id="ARBA00004141"/>
    </source>
</evidence>
<dbReference type="Proteomes" id="UP000664169">
    <property type="component" value="Unassembled WGS sequence"/>
</dbReference>
<gene>
    <name evidence="8" type="ORF">GOMPHAMPRED_004496</name>
</gene>
<evidence type="ECO:0000259" key="7">
    <source>
        <dbReference type="PROSITE" id="PS50261"/>
    </source>
</evidence>
<organism evidence="8 9">
    <name type="scientific">Gomphillus americanus</name>
    <dbReference type="NCBI Taxonomy" id="1940652"/>
    <lineage>
        <taxon>Eukaryota</taxon>
        <taxon>Fungi</taxon>
        <taxon>Dikarya</taxon>
        <taxon>Ascomycota</taxon>
        <taxon>Pezizomycotina</taxon>
        <taxon>Lecanoromycetes</taxon>
        <taxon>OSLEUM clade</taxon>
        <taxon>Ostropomycetidae</taxon>
        <taxon>Ostropales</taxon>
        <taxon>Graphidaceae</taxon>
        <taxon>Gomphilloideae</taxon>
        <taxon>Gomphillus</taxon>
    </lineage>
</organism>
<sequence>MANSTSIFSPYTEPQLRAIAVSERLGSALSLLGCSLMILTFTFSKRFRRPVNRIMFYASLSNLLYTIPGLIALDGLEAAPNSSLCQAQAFFVQAFLPADALWNLSMALNVYFTVFRGNDIERLQQREPWYVGFNVLLPLVIAIVLLSITTQGHSRVYGGASIWCWISMDWEWLRILTCYGIAWICILLAFGIYIAAGMRIRTERLKLLRPSFENGRYGETHLATFDIVAQTTVQTTVATEEQPPPSTATSLGPAKNSSYKPSNRSRYQVHISTSAKKPEGMIYSDPVRKYTKSCVLFFISLLITWVPSSINRVWALAHPGQSAPFGLAFAAAFVLQLTGFWNSIVYFTMSRNACKELFQIDILPRLRGQEARGLPHSRTKSPLIWHGTAGEELPTRASRRESLDTFYSGSPNTLPVAPPVAKTIPSISQTEPLSAGDSVTSWDWSSKKSPD</sequence>
<keyword evidence="4 6" id="KW-0472">Membrane</keyword>
<dbReference type="AlphaFoldDB" id="A0A8H3FR08"/>
<evidence type="ECO:0000256" key="4">
    <source>
        <dbReference type="ARBA" id="ARBA00023136"/>
    </source>
</evidence>
<feature type="transmembrane region" description="Helical" evidence="6">
    <location>
        <begin position="55"/>
        <end position="73"/>
    </location>
</feature>
<dbReference type="PANTHER" id="PTHR23112">
    <property type="entry name" value="G PROTEIN-COUPLED RECEPTOR 157-RELATED"/>
    <property type="match status" value="1"/>
</dbReference>
<dbReference type="PANTHER" id="PTHR23112:SF0">
    <property type="entry name" value="TRANSMEMBRANE PROTEIN 116"/>
    <property type="match status" value="1"/>
</dbReference>
<evidence type="ECO:0000313" key="8">
    <source>
        <dbReference type="EMBL" id="CAF9927809.1"/>
    </source>
</evidence>
<feature type="domain" description="G-protein coupled receptors family 2 profile 2" evidence="7">
    <location>
        <begin position="19"/>
        <end position="167"/>
    </location>
</feature>
<protein>
    <recommendedName>
        <fullName evidence="7">G-protein coupled receptors family 2 profile 2 domain-containing protein</fullName>
    </recommendedName>
</protein>
<keyword evidence="2 6" id="KW-0812">Transmembrane</keyword>
<name>A0A8H3FR08_9LECA</name>
<accession>A0A8H3FR08</accession>
<reference evidence="8" key="1">
    <citation type="submission" date="2021-03" db="EMBL/GenBank/DDBJ databases">
        <authorList>
            <person name="Tagirdzhanova G."/>
        </authorList>
    </citation>
    <scope>NUCLEOTIDE SEQUENCE</scope>
</reference>
<feature type="transmembrane region" description="Helical" evidence="6">
    <location>
        <begin position="327"/>
        <end position="349"/>
    </location>
</feature>
<proteinExistence type="predicted"/>
<dbReference type="PRINTS" id="PR02001">
    <property type="entry name" value="GCR1CAMPR"/>
</dbReference>
<dbReference type="GO" id="GO:0007189">
    <property type="term" value="P:adenylate cyclase-activating G protein-coupled receptor signaling pathway"/>
    <property type="evidence" value="ECO:0007669"/>
    <property type="project" value="TreeGrafter"/>
</dbReference>
<dbReference type="InterPro" id="IPR022343">
    <property type="entry name" value="GCR1-cAMP_receptor"/>
</dbReference>
<evidence type="ECO:0000313" key="9">
    <source>
        <dbReference type="Proteomes" id="UP000664169"/>
    </source>
</evidence>
<dbReference type="PROSITE" id="PS50261">
    <property type="entry name" value="G_PROTEIN_RECEP_F2_4"/>
    <property type="match status" value="1"/>
</dbReference>
<feature type="compositionally biased region" description="Polar residues" evidence="5">
    <location>
        <begin position="247"/>
        <end position="267"/>
    </location>
</feature>
<dbReference type="OrthoDB" id="18453at2759"/>